<dbReference type="GO" id="GO:0031106">
    <property type="term" value="P:septin ring organization"/>
    <property type="evidence" value="ECO:0007669"/>
    <property type="project" value="TreeGrafter"/>
</dbReference>
<name>A0A834ILS3_RHYFE</name>
<dbReference type="SUPFAM" id="SSF50729">
    <property type="entry name" value="PH domain-like"/>
    <property type="match status" value="1"/>
</dbReference>
<evidence type="ECO:0000259" key="2">
    <source>
        <dbReference type="PROSITE" id="PS50003"/>
    </source>
</evidence>
<dbReference type="Pfam" id="PF00169">
    <property type="entry name" value="PH"/>
    <property type="match status" value="1"/>
</dbReference>
<dbReference type="PROSITE" id="PS50003">
    <property type="entry name" value="PH_DOMAIN"/>
    <property type="match status" value="1"/>
</dbReference>
<dbReference type="GO" id="GO:0000281">
    <property type="term" value="P:mitotic cytokinesis"/>
    <property type="evidence" value="ECO:0007669"/>
    <property type="project" value="TreeGrafter"/>
</dbReference>
<dbReference type="SMART" id="SM00233">
    <property type="entry name" value="PH"/>
    <property type="match status" value="1"/>
</dbReference>
<evidence type="ECO:0000256" key="1">
    <source>
        <dbReference type="SAM" id="MobiDB-lite"/>
    </source>
</evidence>
<dbReference type="PANTHER" id="PTHR21538:SF23">
    <property type="entry name" value="ANILLIN"/>
    <property type="match status" value="1"/>
</dbReference>
<dbReference type="GO" id="GO:0000915">
    <property type="term" value="P:actomyosin contractile ring assembly"/>
    <property type="evidence" value="ECO:0007669"/>
    <property type="project" value="TreeGrafter"/>
</dbReference>
<dbReference type="InterPro" id="IPR011993">
    <property type="entry name" value="PH-like_dom_sf"/>
</dbReference>
<dbReference type="Gene3D" id="2.30.29.30">
    <property type="entry name" value="Pleckstrin-homology domain (PH domain)/Phosphotyrosine-binding domain (PTB)"/>
    <property type="match status" value="1"/>
</dbReference>
<feature type="region of interest" description="Disordered" evidence="1">
    <location>
        <begin position="39"/>
        <end position="110"/>
    </location>
</feature>
<sequence>MDQIKILVKDILYKIQDIPDIGCPTVRMSEVRSRMSLTSAASGSLATPQDIDEHTSNTDGKVKPDNDENVAVSAEQNGASQKESTAINPGGSKESVCSVSRSPKHRPRRPRIIMGKKALIRDQQRSQCSVIHQLVNVNDKYEDQLTDCINRIYHRRVSRDSRSTDDDGASSNYSAGSLRTINTPDDLYDGRSYFSLLFPTKSDNEFDFLHSTDDLNKDTSAEDTFLDSTIVSIDLEYDAKKFLKDALGDVSLDTQSLDPRFHSTRMCKSQNLDSPSKSTILSKAGSIYSSMRKSIRRACSFRDKSSTVKDKNCGKSVCQSFTPGLDPSDENLMQELFVQNGVIFQVSKALSYCKDTGNFGSPAHIEAEKILLVATCTKEAVQAAIEISECIKSEKQTDRYSGTLQLSNIVYYLKGDIVTEVGTKKDFDEYFVVIVRCGKTVLSSRVLTADKNGEVKVGNKFVLNGLRTSFDMTVSVYSMKVGHVDNGEDAKSQHKKDRKTKPCPSPRSFFQLHHTSSRRSLYIPDASFSIKPSAFTLWGMCNISCTDRHKTHFRMHHVPLCSSLEGYFTASLVPSVELTNKSTGFLTIGTEEKTHLVWNRRWCMLEGPMLKYWNYPSEESSSDPIGAIDLGQAMEEVIPADRSLCPRPKTLHLLIKGPDDLIKYFLSADTLEEKEKWFEEISFVIGTLKAWGRIDCTEL</sequence>
<feature type="compositionally biased region" description="Polar residues" evidence="1">
    <location>
        <begin position="74"/>
        <end position="87"/>
    </location>
</feature>
<accession>A0A834ILS3</accession>
<dbReference type="InterPro" id="IPR051364">
    <property type="entry name" value="Cytokinesis/Rho-signaling"/>
</dbReference>
<dbReference type="Proteomes" id="UP000625711">
    <property type="component" value="Unassembled WGS sequence"/>
</dbReference>
<dbReference type="InterPro" id="IPR001849">
    <property type="entry name" value="PH_domain"/>
</dbReference>
<dbReference type="Pfam" id="PF08174">
    <property type="entry name" value="Anillin"/>
    <property type="match status" value="1"/>
</dbReference>
<proteinExistence type="predicted"/>
<comment type="caution">
    <text evidence="3">The sequence shown here is derived from an EMBL/GenBank/DDBJ whole genome shotgun (WGS) entry which is preliminary data.</text>
</comment>
<feature type="compositionally biased region" description="Basic and acidic residues" evidence="1">
    <location>
        <begin position="51"/>
        <end position="66"/>
    </location>
</feature>
<dbReference type="PANTHER" id="PTHR21538">
    <property type="entry name" value="ANILLIN/RHOTEKIN RTKN"/>
    <property type="match status" value="1"/>
</dbReference>
<dbReference type="AlphaFoldDB" id="A0A834ILS3"/>
<gene>
    <name evidence="3" type="ORF">GWI33_005401</name>
</gene>
<dbReference type="GO" id="GO:0005826">
    <property type="term" value="C:actomyosin contractile ring"/>
    <property type="evidence" value="ECO:0007669"/>
    <property type="project" value="TreeGrafter"/>
</dbReference>
<evidence type="ECO:0000313" key="4">
    <source>
        <dbReference type="Proteomes" id="UP000625711"/>
    </source>
</evidence>
<reference evidence="3" key="1">
    <citation type="submission" date="2020-08" db="EMBL/GenBank/DDBJ databases">
        <title>Genome sequencing and assembly of the red palm weevil Rhynchophorus ferrugineus.</title>
        <authorList>
            <person name="Dias G.B."/>
            <person name="Bergman C.M."/>
            <person name="Manee M."/>
        </authorList>
    </citation>
    <scope>NUCLEOTIDE SEQUENCE</scope>
    <source>
        <strain evidence="3">AA-2017</strain>
        <tissue evidence="3">Whole larva</tissue>
    </source>
</reference>
<dbReference type="EMBL" id="JAACXV010000269">
    <property type="protein sequence ID" value="KAF7280938.1"/>
    <property type="molecule type" value="Genomic_DNA"/>
</dbReference>
<evidence type="ECO:0000313" key="3">
    <source>
        <dbReference type="EMBL" id="KAF7280938.1"/>
    </source>
</evidence>
<dbReference type="InterPro" id="IPR012966">
    <property type="entry name" value="AHD"/>
</dbReference>
<organism evidence="3 4">
    <name type="scientific">Rhynchophorus ferrugineus</name>
    <name type="common">Red palm weevil</name>
    <name type="synonym">Curculio ferrugineus</name>
    <dbReference type="NCBI Taxonomy" id="354439"/>
    <lineage>
        <taxon>Eukaryota</taxon>
        <taxon>Metazoa</taxon>
        <taxon>Ecdysozoa</taxon>
        <taxon>Arthropoda</taxon>
        <taxon>Hexapoda</taxon>
        <taxon>Insecta</taxon>
        <taxon>Pterygota</taxon>
        <taxon>Neoptera</taxon>
        <taxon>Endopterygota</taxon>
        <taxon>Coleoptera</taxon>
        <taxon>Polyphaga</taxon>
        <taxon>Cucujiformia</taxon>
        <taxon>Curculionidae</taxon>
        <taxon>Dryophthorinae</taxon>
        <taxon>Rhynchophorus</taxon>
    </lineage>
</organism>
<feature type="domain" description="PH" evidence="2">
    <location>
        <begin position="579"/>
        <end position="686"/>
    </location>
</feature>
<dbReference type="OrthoDB" id="5915976at2759"/>
<keyword evidence="4" id="KW-1185">Reference proteome</keyword>
<protein>
    <recommendedName>
        <fullName evidence="2">PH domain-containing protein</fullName>
    </recommendedName>
</protein>